<organism evidence="2 3">
    <name type="scientific">Microdochium trichocladiopsis</name>
    <dbReference type="NCBI Taxonomy" id="1682393"/>
    <lineage>
        <taxon>Eukaryota</taxon>
        <taxon>Fungi</taxon>
        <taxon>Dikarya</taxon>
        <taxon>Ascomycota</taxon>
        <taxon>Pezizomycotina</taxon>
        <taxon>Sordariomycetes</taxon>
        <taxon>Xylariomycetidae</taxon>
        <taxon>Xylariales</taxon>
        <taxon>Microdochiaceae</taxon>
        <taxon>Microdochium</taxon>
    </lineage>
</organism>
<dbReference type="Gene3D" id="1.20.120.520">
    <property type="entry name" value="nmb1532 protein domain like"/>
    <property type="match status" value="1"/>
</dbReference>
<sequence length="269" mass="30414">MTTRPSDAPWADGPFALIPTPSQRIKDSHSYVHVASEMAYAHNTLLRGLNAILQQAPHVPDASTPATYNTKDVGDLLFYVRCWCEMVNHHHEVEETFIFPEFEKFSGQPGLMEDPRHQHSLFHDGMERLLAYATATKPDEYRWLGDGGMKQIIDSFSKPLTDHLYAEIEILLKFGHLDSDGLRKAWDKGEEIAKANGNLGLLYTVFPCVLGCADKTYEGGNEFPPLPWVMPYLVKYWFARGVGAWRFNPCDFFGQPRPLAFGPHTAKSL</sequence>
<keyword evidence="3" id="KW-1185">Reference proteome</keyword>
<dbReference type="OrthoDB" id="58416at2759"/>
<dbReference type="InterPro" id="IPR012312">
    <property type="entry name" value="Hemerythrin-like"/>
</dbReference>
<dbReference type="PANTHER" id="PTHR38048:SF2">
    <property type="entry name" value="HEMERYTHRIN-LIKE DOMAIN-CONTAINING PROTEIN"/>
    <property type="match status" value="1"/>
</dbReference>
<dbReference type="Pfam" id="PF01814">
    <property type="entry name" value="Hemerythrin"/>
    <property type="match status" value="1"/>
</dbReference>
<dbReference type="InterPro" id="IPR053206">
    <property type="entry name" value="Dimeric_xanthone_biosynth"/>
</dbReference>
<comment type="caution">
    <text evidence="2">The sequence shown here is derived from an EMBL/GenBank/DDBJ whole genome shotgun (WGS) entry which is preliminary data.</text>
</comment>
<dbReference type="Proteomes" id="UP000756346">
    <property type="component" value="Unassembled WGS sequence"/>
</dbReference>
<dbReference type="RefSeq" id="XP_046013367.1">
    <property type="nucleotide sequence ID" value="XM_046154108.1"/>
</dbReference>
<feature type="domain" description="Hemerythrin-like" evidence="1">
    <location>
        <begin position="37"/>
        <end position="172"/>
    </location>
</feature>
<reference evidence="2" key="1">
    <citation type="journal article" date="2021" name="Nat. Commun.">
        <title>Genetic determinants of endophytism in the Arabidopsis root mycobiome.</title>
        <authorList>
            <person name="Mesny F."/>
            <person name="Miyauchi S."/>
            <person name="Thiergart T."/>
            <person name="Pickel B."/>
            <person name="Atanasova L."/>
            <person name="Karlsson M."/>
            <person name="Huettel B."/>
            <person name="Barry K.W."/>
            <person name="Haridas S."/>
            <person name="Chen C."/>
            <person name="Bauer D."/>
            <person name="Andreopoulos W."/>
            <person name="Pangilinan J."/>
            <person name="LaButti K."/>
            <person name="Riley R."/>
            <person name="Lipzen A."/>
            <person name="Clum A."/>
            <person name="Drula E."/>
            <person name="Henrissat B."/>
            <person name="Kohler A."/>
            <person name="Grigoriev I.V."/>
            <person name="Martin F.M."/>
            <person name="Hacquard S."/>
        </authorList>
    </citation>
    <scope>NUCLEOTIDE SEQUENCE</scope>
    <source>
        <strain evidence="2">MPI-CAGE-CH-0230</strain>
    </source>
</reference>
<accession>A0A9P8Y5P5</accession>
<dbReference type="AlphaFoldDB" id="A0A9P8Y5P5"/>
<evidence type="ECO:0000313" key="2">
    <source>
        <dbReference type="EMBL" id="KAH7031687.1"/>
    </source>
</evidence>
<name>A0A9P8Y5P5_9PEZI</name>
<proteinExistence type="predicted"/>
<gene>
    <name evidence="2" type="ORF">B0I36DRAFT_324430</name>
</gene>
<dbReference type="PANTHER" id="PTHR38048">
    <property type="entry name" value="EXPRESSED PROTEIN"/>
    <property type="match status" value="1"/>
</dbReference>
<evidence type="ECO:0000259" key="1">
    <source>
        <dbReference type="Pfam" id="PF01814"/>
    </source>
</evidence>
<evidence type="ECO:0000313" key="3">
    <source>
        <dbReference type="Proteomes" id="UP000756346"/>
    </source>
</evidence>
<protein>
    <recommendedName>
        <fullName evidence="1">Hemerythrin-like domain-containing protein</fullName>
    </recommendedName>
</protein>
<dbReference type="EMBL" id="JAGTJQ010000005">
    <property type="protein sequence ID" value="KAH7031687.1"/>
    <property type="molecule type" value="Genomic_DNA"/>
</dbReference>
<dbReference type="GeneID" id="70183654"/>